<dbReference type="InParanoid" id="A0A7M7LUP5"/>
<evidence type="ECO:0000313" key="3">
    <source>
        <dbReference type="EnsemblMetazoa" id="XP_008210232"/>
    </source>
</evidence>
<accession>A0A7M7LUP5</accession>
<dbReference type="KEGG" id="nvi:100118520"/>
<reference evidence="3" key="1">
    <citation type="submission" date="2021-01" db="UniProtKB">
        <authorList>
            <consortium name="EnsemblMetazoa"/>
        </authorList>
    </citation>
    <scope>IDENTIFICATION</scope>
</reference>
<feature type="region of interest" description="Disordered" evidence="1">
    <location>
        <begin position="108"/>
        <end position="244"/>
    </location>
</feature>
<organism evidence="3 4">
    <name type="scientific">Nasonia vitripennis</name>
    <name type="common">Parasitic wasp</name>
    <dbReference type="NCBI Taxonomy" id="7425"/>
    <lineage>
        <taxon>Eukaryota</taxon>
        <taxon>Metazoa</taxon>
        <taxon>Ecdysozoa</taxon>
        <taxon>Arthropoda</taxon>
        <taxon>Hexapoda</taxon>
        <taxon>Insecta</taxon>
        <taxon>Pterygota</taxon>
        <taxon>Neoptera</taxon>
        <taxon>Endopterygota</taxon>
        <taxon>Hymenoptera</taxon>
        <taxon>Apocrita</taxon>
        <taxon>Proctotrupomorpha</taxon>
        <taxon>Chalcidoidea</taxon>
        <taxon>Pteromalidae</taxon>
        <taxon>Pteromalinae</taxon>
        <taxon>Nasonia</taxon>
    </lineage>
</organism>
<dbReference type="EnsemblMetazoa" id="XM_008212010">
    <property type="protein sequence ID" value="XP_008210232"/>
    <property type="gene ID" value="LOC100118520"/>
</dbReference>
<dbReference type="AlphaFoldDB" id="A0A7M7LUP5"/>
<keyword evidence="2" id="KW-0472">Membrane</keyword>
<feature type="compositionally biased region" description="Acidic residues" evidence="1">
    <location>
        <begin position="148"/>
        <end position="244"/>
    </location>
</feature>
<evidence type="ECO:0000256" key="1">
    <source>
        <dbReference type="SAM" id="MobiDB-lite"/>
    </source>
</evidence>
<feature type="compositionally biased region" description="Acidic residues" evidence="1">
    <location>
        <begin position="527"/>
        <end position="556"/>
    </location>
</feature>
<keyword evidence="2" id="KW-1133">Transmembrane helix</keyword>
<protein>
    <submittedName>
        <fullName evidence="3">Uncharacterized protein</fullName>
    </submittedName>
</protein>
<dbReference type="SMR" id="A0A7M7LUP5"/>
<feature type="region of interest" description="Disordered" evidence="1">
    <location>
        <begin position="1"/>
        <end position="39"/>
    </location>
</feature>
<keyword evidence="2" id="KW-0812">Transmembrane</keyword>
<dbReference type="RefSeq" id="XP_008210232.1">
    <property type="nucleotide sequence ID" value="XM_008212010.4"/>
</dbReference>
<name>A0A7M7LUP5_NASVI</name>
<feature type="region of interest" description="Disordered" evidence="1">
    <location>
        <begin position="448"/>
        <end position="616"/>
    </location>
</feature>
<evidence type="ECO:0000313" key="4">
    <source>
        <dbReference type="Proteomes" id="UP000002358"/>
    </source>
</evidence>
<evidence type="ECO:0000256" key="2">
    <source>
        <dbReference type="SAM" id="Phobius"/>
    </source>
</evidence>
<dbReference type="OrthoDB" id="438431at2759"/>
<feature type="compositionally biased region" description="Basic and acidic residues" evidence="1">
    <location>
        <begin position="108"/>
        <end position="126"/>
    </location>
</feature>
<dbReference type="Proteomes" id="UP000002358">
    <property type="component" value="Unassembled WGS sequence"/>
</dbReference>
<sequence length="616" mass="69521">MSGDVQPRKRKDKRRRRDDDEGSATAQSVPLVRTGSTDHSDNVTIHVYKEAGTGGHWCARIVFFALLAGLLGVVGLIILEHRGTSDVDTPVTASQWAMIFEGWVDEAPHEEHEESREEDEGHGSEHQDEDEEEEEEVEEPGPDKTISEEETDEGLGDDLDDDEANADADETEDDYASPEKDDEDEDRVGSEDADEDEGYSKEESDDEADDDLGAFEEVEDDDVNDDDDDAEDENVADAAFDSDLDFSIEGIRAAADEDHEFQSFIENADNAEEYISIPGVNEIDDNSAEPLEEIDGEDPEEIVNEVNNEEEDEEEEKAEQMLEEESTSVAMKFGVGIALIVTAHFVLVRRWNNGDADALEILTNSDEVPNLSRRNTLVPPGRIKEVDLKNSDKKTSLNKEKEQTYEDLRSTYKTVESLDKKKTDVENIFSKKTADLQAILFGESKDSKTNLSVENTERQTEEDEYSEGENDFVDDEEYDEEDMEEDYEDEGEEEEEEEEDVEDVDDTELVEKLDKKYGKLPTPPYSDQDDEEEEEEEEDEEEEEEVDEDEEEDDELDGWKRVKAPTPGDQVMENSKKSESKPKSGGQQGGNYIDDSLEDLRITEETDSISSQVPGF</sequence>
<feature type="transmembrane region" description="Helical" evidence="2">
    <location>
        <begin position="57"/>
        <end position="79"/>
    </location>
</feature>
<dbReference type="GeneID" id="100118520"/>
<feature type="compositionally biased region" description="Acidic residues" evidence="1">
    <location>
        <begin position="460"/>
        <end position="508"/>
    </location>
</feature>
<feature type="compositionally biased region" description="Acidic residues" evidence="1">
    <location>
        <begin position="127"/>
        <end position="140"/>
    </location>
</feature>
<keyword evidence="4" id="KW-1185">Reference proteome</keyword>
<proteinExistence type="predicted"/>